<evidence type="ECO:0000313" key="2">
    <source>
        <dbReference type="Proteomes" id="UP000005496"/>
    </source>
</evidence>
<dbReference type="InterPro" id="IPR014942">
    <property type="entry name" value="AbiEii"/>
</dbReference>
<name>D6SL81_9BACT</name>
<dbReference type="OrthoDB" id="5504847at2"/>
<organism evidence="1 2">
    <name type="scientific">Desulfonatronospira thiodismutans ASO3-1</name>
    <dbReference type="NCBI Taxonomy" id="555779"/>
    <lineage>
        <taxon>Bacteria</taxon>
        <taxon>Pseudomonadati</taxon>
        <taxon>Thermodesulfobacteriota</taxon>
        <taxon>Desulfovibrionia</taxon>
        <taxon>Desulfovibrionales</taxon>
        <taxon>Desulfonatronovibrionaceae</taxon>
        <taxon>Desulfonatronospira</taxon>
    </lineage>
</organism>
<comment type="caution">
    <text evidence="1">The sequence shown here is derived from an EMBL/GenBank/DDBJ whole genome shotgun (WGS) entry which is preliminary data.</text>
</comment>
<keyword evidence="2" id="KW-1185">Reference proteome</keyword>
<protein>
    <recommendedName>
        <fullName evidence="3">Nucleotidyl transferase AbiEii/AbiGii toxin family protein</fullName>
    </recommendedName>
</protein>
<accession>D6SL81</accession>
<gene>
    <name evidence="1" type="ORF">Dthio_PD2862</name>
</gene>
<dbReference type="Proteomes" id="UP000005496">
    <property type="component" value="Unassembled WGS sequence"/>
</dbReference>
<dbReference type="EMBL" id="ACJN02000001">
    <property type="protein sequence ID" value="EFI35442.1"/>
    <property type="molecule type" value="Genomic_DNA"/>
</dbReference>
<reference evidence="1" key="1">
    <citation type="submission" date="2010-05" db="EMBL/GenBank/DDBJ databases">
        <title>The draft genome of Desulfonatronospira thiodismutans ASO3-1.</title>
        <authorList>
            <consortium name="US DOE Joint Genome Institute (JGI-PGF)"/>
            <person name="Lucas S."/>
            <person name="Copeland A."/>
            <person name="Lapidus A."/>
            <person name="Cheng J.-F."/>
            <person name="Bruce D."/>
            <person name="Goodwin L."/>
            <person name="Pitluck S."/>
            <person name="Chertkov O."/>
            <person name="Brettin T."/>
            <person name="Detter J.C."/>
            <person name="Han C."/>
            <person name="Land M.L."/>
            <person name="Hauser L."/>
            <person name="Kyrpides N."/>
            <person name="Mikhailova N."/>
            <person name="Muyzer G."/>
            <person name="Woyke T."/>
        </authorList>
    </citation>
    <scope>NUCLEOTIDE SEQUENCE [LARGE SCALE GENOMIC DNA]</scope>
    <source>
        <strain evidence="1">ASO3-1</strain>
    </source>
</reference>
<evidence type="ECO:0008006" key="3">
    <source>
        <dbReference type="Google" id="ProtNLM"/>
    </source>
</evidence>
<dbReference type="RefSeq" id="WP_008868574.1">
    <property type="nucleotide sequence ID" value="NZ_ACJN02000001.1"/>
</dbReference>
<dbReference type="AlphaFoldDB" id="D6SL81"/>
<evidence type="ECO:0000313" key="1">
    <source>
        <dbReference type="EMBL" id="EFI35442.1"/>
    </source>
</evidence>
<sequence>MISIEQLKNYYPASMAENAVFQKHILKEYVQLLTLDYLSSTEHIRKMTFIGGTNLRLTKGIDRFSEDLDFDCKNLIEEDFIRMSDDVLTFLQRSGFKVKARAREKSGLKAFRRSLYFPELLFNLGISGHREARFLLKLEAQDQQTPYEPAMEFIKGCGLFFPFPVPSQAVLCAMKIAAMLDRGKGRDYYDVMFLLSRTEPDYQFLGHRFAIHNLAELKAAVEKSLQAVDMRQKQKDFEHLLFNRDHSRRILHFAEFIRSL</sequence>
<proteinExistence type="predicted"/>
<dbReference type="Gene3D" id="3.10.450.620">
    <property type="entry name" value="JHP933, nucleotidyltransferase-like core domain"/>
    <property type="match status" value="1"/>
</dbReference>
<dbReference type="Pfam" id="PF08843">
    <property type="entry name" value="AbiEii"/>
    <property type="match status" value="1"/>
</dbReference>
<dbReference type="eggNOG" id="COG2253">
    <property type="taxonomic scope" value="Bacteria"/>
</dbReference>